<protein>
    <submittedName>
        <fullName evidence="1">Uncharacterized protein</fullName>
    </submittedName>
</protein>
<comment type="caution">
    <text evidence="1">The sequence shown here is derived from an EMBL/GenBank/DDBJ whole genome shotgun (WGS) entry which is preliminary data.</text>
</comment>
<dbReference type="AlphaFoldDB" id="A0A392TNX2"/>
<keyword evidence="2" id="KW-1185">Reference proteome</keyword>
<sequence length="38" mass="4274">MARVLAKYTLTDSPSPIARISNSQRNDCNCARFTFVEP</sequence>
<accession>A0A392TNX2</accession>
<evidence type="ECO:0000313" key="2">
    <source>
        <dbReference type="Proteomes" id="UP000265520"/>
    </source>
</evidence>
<organism evidence="1 2">
    <name type="scientific">Trifolium medium</name>
    <dbReference type="NCBI Taxonomy" id="97028"/>
    <lineage>
        <taxon>Eukaryota</taxon>
        <taxon>Viridiplantae</taxon>
        <taxon>Streptophyta</taxon>
        <taxon>Embryophyta</taxon>
        <taxon>Tracheophyta</taxon>
        <taxon>Spermatophyta</taxon>
        <taxon>Magnoliopsida</taxon>
        <taxon>eudicotyledons</taxon>
        <taxon>Gunneridae</taxon>
        <taxon>Pentapetalae</taxon>
        <taxon>rosids</taxon>
        <taxon>fabids</taxon>
        <taxon>Fabales</taxon>
        <taxon>Fabaceae</taxon>
        <taxon>Papilionoideae</taxon>
        <taxon>50 kb inversion clade</taxon>
        <taxon>NPAAA clade</taxon>
        <taxon>Hologalegina</taxon>
        <taxon>IRL clade</taxon>
        <taxon>Trifolieae</taxon>
        <taxon>Trifolium</taxon>
    </lineage>
</organism>
<feature type="non-terminal residue" evidence="1">
    <location>
        <position position="38"/>
    </location>
</feature>
<dbReference type="Proteomes" id="UP000265520">
    <property type="component" value="Unassembled WGS sequence"/>
</dbReference>
<evidence type="ECO:0000313" key="1">
    <source>
        <dbReference type="EMBL" id="MCI62608.1"/>
    </source>
</evidence>
<dbReference type="EMBL" id="LXQA010621882">
    <property type="protein sequence ID" value="MCI62608.1"/>
    <property type="molecule type" value="Genomic_DNA"/>
</dbReference>
<reference evidence="1 2" key="1">
    <citation type="journal article" date="2018" name="Front. Plant Sci.">
        <title>Red Clover (Trifolium pratense) and Zigzag Clover (T. medium) - A Picture of Genomic Similarities and Differences.</title>
        <authorList>
            <person name="Dluhosova J."/>
            <person name="Istvanek J."/>
            <person name="Nedelnik J."/>
            <person name="Repkova J."/>
        </authorList>
    </citation>
    <scope>NUCLEOTIDE SEQUENCE [LARGE SCALE GENOMIC DNA]</scope>
    <source>
        <strain evidence="2">cv. 10/8</strain>
        <tissue evidence="1">Leaf</tissue>
    </source>
</reference>
<proteinExistence type="predicted"/>
<name>A0A392TNX2_9FABA</name>